<sequence length="284" mass="34236">MFDFLIIKLLFEMKSKKIIIIRAILKLIFYFLDKNFLLFIKKHQWMNICTELIKISASFDFLVKKYCLCCMFRIKNIINYGKITGEMVFFYRNVKKKHSYSKFILLSLFAENFGCQTMFFFFFRIIKTNNSVENLIGLDIFVYIIWYLPIRTFDYYSDLVCFVLEKLCTQKKKSCSFYILLGLFSKKIKNTKYLPSLYFVLVNIWPDIYQIKKLTFKCVLFSIQKICFFANNIQIKFMISVGIFHSITNIRKIYWHVYNATKDKLKNVYVDLILPNVNKRFKLI</sequence>
<proteinExistence type="predicted"/>
<feature type="transmembrane region" description="Helical" evidence="1">
    <location>
        <begin position="20"/>
        <end position="40"/>
    </location>
</feature>
<dbReference type="AlphaFoldDB" id="F2HI03"/>
<accession>F2HI03</accession>
<gene>
    <name evidence="2" type="ORF">CPARA_2gp291</name>
</gene>
<evidence type="ECO:0000256" key="1">
    <source>
        <dbReference type="SAM" id="Phobius"/>
    </source>
</evidence>
<protein>
    <submittedName>
        <fullName evidence="2">Uncharacterized protein</fullName>
    </submittedName>
</protein>
<keyword evidence="1" id="KW-1133">Transmembrane helix</keyword>
<evidence type="ECO:0000313" key="3">
    <source>
        <dbReference type="Proteomes" id="UP000243423"/>
    </source>
</evidence>
<dbReference type="GeneID" id="10447192"/>
<organism evidence="2 3">
    <name type="scientific">Cryptomonas paramaecium</name>
    <dbReference type="NCBI Taxonomy" id="2898"/>
    <lineage>
        <taxon>Eukaryota</taxon>
        <taxon>Cryptophyceae</taxon>
        <taxon>Cryptomonadales</taxon>
        <taxon>Cryptomonadaceae</taxon>
        <taxon>Cryptomonas</taxon>
    </lineage>
</organism>
<keyword evidence="1" id="KW-0472">Membrane</keyword>
<keyword evidence="1" id="KW-0812">Transmembrane</keyword>
<geneLocation type="nucleomorph" evidence="2"/>
<dbReference type="EMBL" id="CP002173">
    <property type="protein sequence ID" value="AEA38949.1"/>
    <property type="molecule type" value="Genomic_DNA"/>
</dbReference>
<evidence type="ECO:0000313" key="2">
    <source>
        <dbReference type="EMBL" id="AEA38949.1"/>
    </source>
</evidence>
<dbReference type="Proteomes" id="UP000243423">
    <property type="component" value="Nucleomorph 2"/>
</dbReference>
<name>F2HI03_9CRYP</name>
<keyword evidence="2" id="KW-0542">Nucleomorph</keyword>
<reference evidence="2 3" key="1">
    <citation type="journal article" date="2011" name="Genome Biol. Evol.">
        <title>Complete nucleomorph genome sequence of the nonphotosynthetic alga Cryptomonas paramecium reveals a core nucleomorph gene set.</title>
        <authorList>
            <person name="Tanifuji G."/>
            <person name="Onodera N.T."/>
            <person name="Wheeler T.J."/>
            <person name="Dlutek M."/>
            <person name="Donaher N."/>
            <person name="Archibald J.M."/>
        </authorList>
    </citation>
    <scope>NUCLEOTIDE SEQUENCE [LARGE SCALE GENOMIC DNA]</scope>
    <source>
        <strain evidence="2 3">CCAP977/2A</strain>
    </source>
</reference>
<feature type="transmembrane region" description="Helical" evidence="1">
    <location>
        <begin position="103"/>
        <end position="126"/>
    </location>
</feature>
<dbReference type="RefSeq" id="XP_003239847.1">
    <property type="nucleotide sequence ID" value="XM_003239799.1"/>
</dbReference>